<comment type="subcellular location">
    <subcellularLocation>
        <location evidence="2">Cytoplasm</location>
    </subcellularLocation>
    <subcellularLocation>
        <location evidence="1">Nucleus</location>
    </subcellularLocation>
</comment>
<dbReference type="GO" id="GO:0005829">
    <property type="term" value="C:cytosol"/>
    <property type="evidence" value="ECO:0007669"/>
    <property type="project" value="TreeGrafter"/>
</dbReference>
<dbReference type="EMBL" id="QEAO01000003">
    <property type="protein sequence ID" value="TPX37109.1"/>
    <property type="molecule type" value="Genomic_DNA"/>
</dbReference>
<name>A0A507CD59_9FUNG</name>
<evidence type="ECO:0000256" key="5">
    <source>
        <dbReference type="ARBA" id="ARBA00022490"/>
    </source>
</evidence>
<dbReference type="Proteomes" id="UP000319731">
    <property type="component" value="Unassembled WGS sequence"/>
</dbReference>
<dbReference type="PANTHER" id="PTHR10855:SF2">
    <property type="entry name" value="COP9 SIGNALOSOME COMPLEX SUBUNIT 4"/>
    <property type="match status" value="1"/>
</dbReference>
<organism evidence="9 10">
    <name type="scientific">Synchytrium microbalum</name>
    <dbReference type="NCBI Taxonomy" id="1806994"/>
    <lineage>
        <taxon>Eukaryota</taxon>
        <taxon>Fungi</taxon>
        <taxon>Fungi incertae sedis</taxon>
        <taxon>Chytridiomycota</taxon>
        <taxon>Chytridiomycota incertae sedis</taxon>
        <taxon>Chytridiomycetes</taxon>
        <taxon>Synchytriales</taxon>
        <taxon>Synchytriaceae</taxon>
        <taxon>Synchytrium</taxon>
    </lineage>
</organism>
<dbReference type="PROSITE" id="PS50250">
    <property type="entry name" value="PCI"/>
    <property type="match status" value="1"/>
</dbReference>
<comment type="caution">
    <text evidence="9">The sequence shown here is derived from an EMBL/GenBank/DDBJ whole genome shotgun (WGS) entry which is preliminary data.</text>
</comment>
<dbReference type="InterPro" id="IPR036390">
    <property type="entry name" value="WH_DNA-bd_sf"/>
</dbReference>
<protein>
    <recommendedName>
        <fullName evidence="4">COP9 signalosome complex subunit 4</fullName>
    </recommendedName>
</protein>
<reference evidence="9 10" key="1">
    <citation type="journal article" date="2019" name="Sci. Rep.">
        <title>Comparative genomics of chytrid fungi reveal insights into the obligate biotrophic and pathogenic lifestyle of Synchytrium endobioticum.</title>
        <authorList>
            <person name="van de Vossenberg B.T.L.H."/>
            <person name="Warris S."/>
            <person name="Nguyen H.D.T."/>
            <person name="van Gent-Pelzer M.P.E."/>
            <person name="Joly D.L."/>
            <person name="van de Geest H.C."/>
            <person name="Bonants P.J.M."/>
            <person name="Smith D.S."/>
            <person name="Levesque C.A."/>
            <person name="van der Lee T.A.J."/>
        </authorList>
    </citation>
    <scope>NUCLEOTIDE SEQUENCE [LARGE SCALE GENOMIC DNA]</scope>
    <source>
        <strain evidence="9 10">JEL517</strain>
    </source>
</reference>
<dbReference type="Pfam" id="PF22241">
    <property type="entry name" value="PSMD12-CSN4_N"/>
    <property type="match status" value="1"/>
</dbReference>
<sequence length="421" mass="46573">MASSGTLAARLDTIATTAPQKDKPALYVETLKSILTTSGTSSTSPELHRNITEFLNHSTQESIGLVVSRGILSEFIALVSEWAKTLDQTGVRRVWELALESAGNRAVAFEDQISSIREKISDIYEAEESWTDAARALQGIPLDSGHRAVSDEYKLGIYLRIGRLFLEDDDAVSAEAYLNRASLLALSGSRLAQLQLKASQAKVLDFQRRFLQAAQKYHELSYTAEMDDDERVEALTQAVVCAVLAAAGPQRSRMLATLYKDDRVRERPQLKQHGIYAILEKMYLDRVLRTTEVQEFASCLKSHQLAKLGDGTTTVLDRAVIEHNLLSASKLYNNIHFWELGSLLNISGDKAEEIASRMIGEGRMTGRIDQIEKLIYFVVDGVLLTWDARVAGVSHHVDGMVESIVAKYPSWATGVAARVGM</sequence>
<dbReference type="RefSeq" id="XP_031027179.1">
    <property type="nucleotide sequence ID" value="XM_031166829.1"/>
</dbReference>
<keyword evidence="10" id="KW-1185">Reference proteome</keyword>
<dbReference type="OrthoDB" id="295656at2759"/>
<evidence type="ECO:0000256" key="3">
    <source>
        <dbReference type="ARBA" id="ARBA00010417"/>
    </source>
</evidence>
<feature type="domain" description="PCI" evidence="8">
    <location>
        <begin position="212"/>
        <end position="382"/>
    </location>
</feature>
<dbReference type="InterPro" id="IPR036388">
    <property type="entry name" value="WH-like_DNA-bd_sf"/>
</dbReference>
<dbReference type="PANTHER" id="PTHR10855">
    <property type="entry name" value="26S PROTEASOME NON-ATPASE REGULATORY SUBUNIT 12/COP9 SIGNALOSOME COMPLEX SUBUNIT 4"/>
    <property type="match status" value="1"/>
</dbReference>
<evidence type="ECO:0000256" key="7">
    <source>
        <dbReference type="ARBA" id="ARBA00023242"/>
    </source>
</evidence>
<proteinExistence type="inferred from homology"/>
<dbReference type="AlphaFoldDB" id="A0A507CD59"/>
<dbReference type="SMART" id="SM00088">
    <property type="entry name" value="PINT"/>
    <property type="match status" value="1"/>
</dbReference>
<dbReference type="InterPro" id="IPR040134">
    <property type="entry name" value="PSMD12/CSN4"/>
</dbReference>
<dbReference type="InterPro" id="IPR054559">
    <property type="entry name" value="PSMD12-CSN4-like_N"/>
</dbReference>
<dbReference type="GO" id="GO:0008180">
    <property type="term" value="C:COP9 signalosome"/>
    <property type="evidence" value="ECO:0007669"/>
    <property type="project" value="UniProtKB-KW"/>
</dbReference>
<dbReference type="Gene3D" id="1.10.10.10">
    <property type="entry name" value="Winged helix-like DNA-binding domain superfamily/Winged helix DNA-binding domain"/>
    <property type="match status" value="1"/>
</dbReference>
<evidence type="ECO:0000313" key="10">
    <source>
        <dbReference type="Proteomes" id="UP000319731"/>
    </source>
</evidence>
<dbReference type="GeneID" id="42002126"/>
<dbReference type="Pfam" id="PF01399">
    <property type="entry name" value="PCI"/>
    <property type="match status" value="1"/>
</dbReference>
<comment type="similarity">
    <text evidence="3">Belongs to the CSN4 family.</text>
</comment>
<evidence type="ECO:0000313" key="9">
    <source>
        <dbReference type="EMBL" id="TPX37109.1"/>
    </source>
</evidence>
<accession>A0A507CD59</accession>
<dbReference type="SUPFAM" id="SSF46785">
    <property type="entry name" value="Winged helix' DNA-binding domain"/>
    <property type="match status" value="1"/>
</dbReference>
<keyword evidence="5" id="KW-0963">Cytoplasm</keyword>
<dbReference type="InterPro" id="IPR000717">
    <property type="entry name" value="PCI_dom"/>
</dbReference>
<evidence type="ECO:0000256" key="2">
    <source>
        <dbReference type="ARBA" id="ARBA00004496"/>
    </source>
</evidence>
<keyword evidence="6" id="KW-0736">Signalosome</keyword>
<evidence type="ECO:0000259" key="8">
    <source>
        <dbReference type="PROSITE" id="PS50250"/>
    </source>
</evidence>
<evidence type="ECO:0000256" key="1">
    <source>
        <dbReference type="ARBA" id="ARBA00004123"/>
    </source>
</evidence>
<gene>
    <name evidence="9" type="ORF">SmJEL517_g00901</name>
</gene>
<evidence type="ECO:0000256" key="4">
    <source>
        <dbReference type="ARBA" id="ARBA00014881"/>
    </source>
</evidence>
<dbReference type="STRING" id="1806994.A0A507CD59"/>
<keyword evidence="7" id="KW-0539">Nucleus</keyword>
<evidence type="ECO:0000256" key="6">
    <source>
        <dbReference type="ARBA" id="ARBA00022790"/>
    </source>
</evidence>